<sequence length="104" mass="12129">MEPLSRSGGTRKCFYEFQTLAACYTSAETSSKSQCQPQFDDYFECLHGYKERAQVRSMLKQLDENKAHNHDHKDHKDHTHAVTADELYKKSGRVYENLDLIQKN</sequence>
<comment type="caution">
    <text evidence="1">The sequence shown here is derived from an EMBL/GenBank/DDBJ whole genome shotgun (WGS) entry which is preliminary data.</text>
</comment>
<dbReference type="OrthoDB" id="9992197at2759"/>
<gene>
    <name evidence="1" type="ORF">DIURU_002599</name>
</gene>
<dbReference type="RefSeq" id="XP_034012614.1">
    <property type="nucleotide sequence ID" value="XM_034155267.1"/>
</dbReference>
<dbReference type="VEuPathDB" id="FungiDB:DIURU_002599"/>
<dbReference type="Proteomes" id="UP000449547">
    <property type="component" value="Unassembled WGS sequence"/>
</dbReference>
<protein>
    <submittedName>
        <fullName evidence="1">Uncharacterized protein</fullName>
    </submittedName>
</protein>
<name>A0A642UPQ7_DIURU</name>
<accession>A0A642UPQ7</accession>
<evidence type="ECO:0000313" key="1">
    <source>
        <dbReference type="EMBL" id="KAA8902998.1"/>
    </source>
</evidence>
<dbReference type="OMA" id="TRKCFYE"/>
<dbReference type="AlphaFoldDB" id="A0A642UPQ7"/>
<reference evidence="1 2" key="1">
    <citation type="submission" date="2019-07" db="EMBL/GenBank/DDBJ databases">
        <title>Genome assembly of two rare yeast pathogens: Diutina rugosa and Trichomonascus ciferrii.</title>
        <authorList>
            <person name="Mixao V."/>
            <person name="Saus E."/>
            <person name="Hansen A."/>
            <person name="Lass-Flor C."/>
            <person name="Gabaldon T."/>
        </authorList>
    </citation>
    <scope>NUCLEOTIDE SEQUENCE [LARGE SCALE GENOMIC DNA]</scope>
    <source>
        <strain evidence="1 2">CBS 613</strain>
    </source>
</reference>
<organism evidence="1 2">
    <name type="scientific">Diutina rugosa</name>
    <name type="common">Yeast</name>
    <name type="synonym">Candida rugosa</name>
    <dbReference type="NCBI Taxonomy" id="5481"/>
    <lineage>
        <taxon>Eukaryota</taxon>
        <taxon>Fungi</taxon>
        <taxon>Dikarya</taxon>
        <taxon>Ascomycota</taxon>
        <taxon>Saccharomycotina</taxon>
        <taxon>Pichiomycetes</taxon>
        <taxon>Debaryomycetaceae</taxon>
        <taxon>Diutina</taxon>
    </lineage>
</organism>
<evidence type="ECO:0000313" key="2">
    <source>
        <dbReference type="Proteomes" id="UP000449547"/>
    </source>
</evidence>
<dbReference type="GeneID" id="54781250"/>
<dbReference type="EMBL" id="SWFT01000076">
    <property type="protein sequence ID" value="KAA8902998.1"/>
    <property type="molecule type" value="Genomic_DNA"/>
</dbReference>
<proteinExistence type="predicted"/>
<keyword evidence="2" id="KW-1185">Reference proteome</keyword>
<dbReference type="CDD" id="cd24141">
    <property type="entry name" value="NDUFS5-like"/>
    <property type="match status" value="1"/>
</dbReference>